<sequence>MDDPMNEYKFHLPYQVSEYYYPPYLMPQTLPAYE</sequence>
<organism evidence="1">
    <name type="scientific">gut metagenome</name>
    <dbReference type="NCBI Taxonomy" id="749906"/>
    <lineage>
        <taxon>unclassified sequences</taxon>
        <taxon>metagenomes</taxon>
        <taxon>organismal metagenomes</taxon>
    </lineage>
</organism>
<gene>
    <name evidence="1" type="ORF">EVA_13570</name>
</gene>
<protein>
    <submittedName>
        <fullName evidence="1">Uncharacterized protein</fullName>
    </submittedName>
</protein>
<evidence type="ECO:0000313" key="1">
    <source>
        <dbReference type="EMBL" id="EJW98325.1"/>
    </source>
</evidence>
<dbReference type="AlphaFoldDB" id="J9CEA2"/>
<comment type="caution">
    <text evidence="1">The sequence shown here is derived from an EMBL/GenBank/DDBJ whole genome shotgun (WGS) entry which is preliminary data.</text>
</comment>
<dbReference type="EMBL" id="AMCI01004315">
    <property type="protein sequence ID" value="EJW98325.1"/>
    <property type="molecule type" value="Genomic_DNA"/>
</dbReference>
<name>J9CEA2_9ZZZZ</name>
<accession>J9CEA2</accession>
<reference evidence="1" key="1">
    <citation type="journal article" date="2012" name="PLoS ONE">
        <title>Gene sets for utilization of primary and secondary nutrition supplies in the distal gut of endangered iberian lynx.</title>
        <authorList>
            <person name="Alcaide M."/>
            <person name="Messina E."/>
            <person name="Richter M."/>
            <person name="Bargiela R."/>
            <person name="Peplies J."/>
            <person name="Huws S.A."/>
            <person name="Newbold C.J."/>
            <person name="Golyshin P.N."/>
            <person name="Simon M.A."/>
            <person name="Lopez G."/>
            <person name="Yakimov M.M."/>
            <person name="Ferrer M."/>
        </authorList>
    </citation>
    <scope>NUCLEOTIDE SEQUENCE</scope>
</reference>
<proteinExistence type="predicted"/>